<accession>A0AAD1X9H9</accession>
<evidence type="ECO:0000256" key="1">
    <source>
        <dbReference type="SAM" id="Coils"/>
    </source>
</evidence>
<keyword evidence="1" id="KW-0175">Coiled coil</keyword>
<gene>
    <name evidence="3" type="ORF">ECRASSUSDP1_LOCUS3982</name>
</gene>
<organism evidence="3 4">
    <name type="scientific">Euplotes crassus</name>
    <dbReference type="NCBI Taxonomy" id="5936"/>
    <lineage>
        <taxon>Eukaryota</taxon>
        <taxon>Sar</taxon>
        <taxon>Alveolata</taxon>
        <taxon>Ciliophora</taxon>
        <taxon>Intramacronucleata</taxon>
        <taxon>Spirotrichea</taxon>
        <taxon>Hypotrichia</taxon>
        <taxon>Euplotida</taxon>
        <taxon>Euplotidae</taxon>
        <taxon>Moneuplotes</taxon>
    </lineage>
</organism>
<evidence type="ECO:0000313" key="3">
    <source>
        <dbReference type="EMBL" id="CAI2362656.1"/>
    </source>
</evidence>
<feature type="coiled-coil region" evidence="1">
    <location>
        <begin position="142"/>
        <end position="169"/>
    </location>
</feature>
<name>A0AAD1X9H9_EUPCR</name>
<dbReference type="Proteomes" id="UP001295684">
    <property type="component" value="Unassembled WGS sequence"/>
</dbReference>
<reference evidence="3" key="1">
    <citation type="submission" date="2023-07" db="EMBL/GenBank/DDBJ databases">
        <authorList>
            <consortium name="AG Swart"/>
            <person name="Singh M."/>
            <person name="Singh A."/>
            <person name="Seah K."/>
            <person name="Emmerich C."/>
        </authorList>
    </citation>
    <scope>NUCLEOTIDE SEQUENCE</scope>
    <source>
        <strain evidence="3">DP1</strain>
    </source>
</reference>
<sequence length="481" mass="55452">MLLPNHINGYGGHIGRNFSRSQESERRASSVINKPQQMSRRVMQDQLSQTLSPSRTKQKNCSNPYNTSCILKKGKIGNKIGSNQRCFQPGPASKALEGQYPYKNPGSNVGHPLRIADEEHHIRKQDLKELSKVWLTQQIKDNAQIRRLNKGAETEANRFERKIKQGKDLSKRARRNDYLATTHNSYDGVILPQNGARRKGLQDYWKDPATNYFKKYVFDQQKHELIDHEGGMNTLDCEDQQEEGTLMYPLCNSPTRKDYYRAVMKNHKEALLSQIKDNCEGRKQEKRYDQIQGFQETPISGIYNNDLDRMQKQFQKYLEKERSLESRIKVEDFTGDPLKSRNHSRKSEAYYTPRVQITNLNQNSSIPTQSDIILIQIISFQVLIYKTPLLISKNNPQNQISPNNPYNSQIPQNNRLLLSQSVDQAAANPVPNPRTTVKRLKPLNLQDAQAMAAREARVEQASLELPSVQSRNMNYILHFPQ</sequence>
<comment type="caution">
    <text evidence="3">The sequence shown here is derived from an EMBL/GenBank/DDBJ whole genome shotgun (WGS) entry which is preliminary data.</text>
</comment>
<feature type="compositionally biased region" description="Polar residues" evidence="2">
    <location>
        <begin position="31"/>
        <end position="65"/>
    </location>
</feature>
<evidence type="ECO:0000256" key="2">
    <source>
        <dbReference type="SAM" id="MobiDB-lite"/>
    </source>
</evidence>
<proteinExistence type="predicted"/>
<dbReference type="AlphaFoldDB" id="A0AAD1X9H9"/>
<feature type="region of interest" description="Disordered" evidence="2">
    <location>
        <begin position="1"/>
        <end position="65"/>
    </location>
</feature>
<keyword evidence="4" id="KW-1185">Reference proteome</keyword>
<dbReference type="EMBL" id="CAMPGE010003810">
    <property type="protein sequence ID" value="CAI2362656.1"/>
    <property type="molecule type" value="Genomic_DNA"/>
</dbReference>
<protein>
    <submittedName>
        <fullName evidence="3">Uncharacterized protein</fullName>
    </submittedName>
</protein>
<evidence type="ECO:0000313" key="4">
    <source>
        <dbReference type="Proteomes" id="UP001295684"/>
    </source>
</evidence>